<reference evidence="17 18" key="1">
    <citation type="submission" date="2024-01" db="EMBL/GenBank/DDBJ databases">
        <title>Genome assemblies of Stephania.</title>
        <authorList>
            <person name="Yang L."/>
        </authorList>
    </citation>
    <scope>NUCLEOTIDE SEQUENCE [LARGE SCALE GENOMIC DNA]</scope>
    <source>
        <strain evidence="17">YNDBR</strain>
        <tissue evidence="17">Leaf</tissue>
    </source>
</reference>
<keyword evidence="12" id="KW-0812">Transmembrane</keyword>
<dbReference type="Pfam" id="PF07714">
    <property type="entry name" value="PK_Tyr_Ser-Thr"/>
    <property type="match status" value="1"/>
</dbReference>
<feature type="domain" description="Bulb-type lectin" evidence="15">
    <location>
        <begin position="23"/>
        <end position="173"/>
    </location>
</feature>
<evidence type="ECO:0000256" key="1">
    <source>
        <dbReference type="ARBA" id="ARBA00012513"/>
    </source>
</evidence>
<dbReference type="InterPro" id="IPR001245">
    <property type="entry name" value="Ser-Thr/Tyr_kinase_cat_dom"/>
</dbReference>
<dbReference type="PANTHER" id="PTHR32444">
    <property type="entry name" value="BULB-TYPE LECTIN DOMAIN-CONTAINING PROTEIN"/>
    <property type="match status" value="1"/>
</dbReference>
<evidence type="ECO:0000256" key="8">
    <source>
        <dbReference type="ARBA" id="ARBA00023157"/>
    </source>
</evidence>
<dbReference type="AlphaFoldDB" id="A0AAP0HW60"/>
<dbReference type="Pfam" id="PF08276">
    <property type="entry name" value="PAN_2"/>
    <property type="match status" value="1"/>
</dbReference>
<keyword evidence="12" id="KW-1133">Transmembrane helix</keyword>
<dbReference type="InterPro" id="IPR036426">
    <property type="entry name" value="Bulb-type_lectin_dom_sf"/>
</dbReference>
<dbReference type="PANTHER" id="PTHR32444:SF63">
    <property type="entry name" value="G-TYPE LECTIN S-RECEPTOR-LIKE SERINE_THREONINE-PROTEIN KINASE RKS1"/>
    <property type="match status" value="1"/>
</dbReference>
<feature type="domain" description="Apple" evidence="16">
    <location>
        <begin position="271"/>
        <end position="350"/>
    </location>
</feature>
<keyword evidence="12" id="KW-0472">Membrane</keyword>
<accession>A0AAP0HW60</accession>
<dbReference type="FunFam" id="3.30.200.20:FF:000195">
    <property type="entry name" value="G-type lectin S-receptor-like serine/threonine-protein kinase"/>
    <property type="match status" value="1"/>
</dbReference>
<feature type="chain" id="PRO_5042879617" description="non-specific serine/threonine protein kinase" evidence="13">
    <location>
        <begin position="22"/>
        <end position="559"/>
    </location>
</feature>
<comment type="catalytic activity">
    <reaction evidence="10">
        <text>L-threonyl-[protein] + ATP = O-phospho-L-threonyl-[protein] + ADP + H(+)</text>
        <dbReference type="Rhea" id="RHEA:46608"/>
        <dbReference type="Rhea" id="RHEA-COMP:11060"/>
        <dbReference type="Rhea" id="RHEA-COMP:11605"/>
        <dbReference type="ChEBI" id="CHEBI:15378"/>
        <dbReference type="ChEBI" id="CHEBI:30013"/>
        <dbReference type="ChEBI" id="CHEBI:30616"/>
        <dbReference type="ChEBI" id="CHEBI:61977"/>
        <dbReference type="ChEBI" id="CHEBI:456216"/>
        <dbReference type="EC" id="2.7.11.1"/>
    </reaction>
</comment>
<organism evidence="17 18">
    <name type="scientific">Stephania yunnanensis</name>
    <dbReference type="NCBI Taxonomy" id="152371"/>
    <lineage>
        <taxon>Eukaryota</taxon>
        <taxon>Viridiplantae</taxon>
        <taxon>Streptophyta</taxon>
        <taxon>Embryophyta</taxon>
        <taxon>Tracheophyta</taxon>
        <taxon>Spermatophyta</taxon>
        <taxon>Magnoliopsida</taxon>
        <taxon>Ranunculales</taxon>
        <taxon>Menispermaceae</taxon>
        <taxon>Menispermoideae</taxon>
        <taxon>Cissampelideae</taxon>
        <taxon>Stephania</taxon>
    </lineage>
</organism>
<dbReference type="SUPFAM" id="SSF56112">
    <property type="entry name" value="Protein kinase-like (PK-like)"/>
    <property type="match status" value="1"/>
</dbReference>
<dbReference type="Gene3D" id="1.10.510.10">
    <property type="entry name" value="Transferase(Phosphotransferase) domain 1"/>
    <property type="match status" value="1"/>
</dbReference>
<keyword evidence="2" id="KW-0723">Serine/threonine-protein kinase</keyword>
<evidence type="ECO:0000256" key="13">
    <source>
        <dbReference type="SAM" id="SignalP"/>
    </source>
</evidence>
<keyword evidence="6" id="KW-0418">Kinase</keyword>
<dbReference type="SMART" id="SM00108">
    <property type="entry name" value="B_lectin"/>
    <property type="match status" value="1"/>
</dbReference>
<dbReference type="Proteomes" id="UP001420932">
    <property type="component" value="Unassembled WGS sequence"/>
</dbReference>
<keyword evidence="18" id="KW-1185">Reference proteome</keyword>
<keyword evidence="8" id="KW-1015">Disulfide bond</keyword>
<dbReference type="GO" id="GO:0004674">
    <property type="term" value="F:protein serine/threonine kinase activity"/>
    <property type="evidence" value="ECO:0007669"/>
    <property type="project" value="UniProtKB-KW"/>
</dbReference>
<dbReference type="PROSITE" id="PS50011">
    <property type="entry name" value="PROTEIN_KINASE_DOM"/>
    <property type="match status" value="1"/>
</dbReference>
<gene>
    <name evidence="17" type="ORF">Syun_025385</name>
</gene>
<dbReference type="SMART" id="SM00473">
    <property type="entry name" value="PAN_AP"/>
    <property type="match status" value="1"/>
</dbReference>
<dbReference type="InterPro" id="IPR000858">
    <property type="entry name" value="S_locus_glycoprot_dom"/>
</dbReference>
<evidence type="ECO:0000256" key="12">
    <source>
        <dbReference type="SAM" id="Phobius"/>
    </source>
</evidence>
<dbReference type="InterPro" id="IPR000719">
    <property type="entry name" value="Prot_kinase_dom"/>
</dbReference>
<evidence type="ECO:0000256" key="6">
    <source>
        <dbReference type="ARBA" id="ARBA00022777"/>
    </source>
</evidence>
<protein>
    <recommendedName>
        <fullName evidence="1">non-specific serine/threonine protein kinase</fullName>
        <ecNumber evidence="1">2.7.11.1</ecNumber>
    </recommendedName>
</protein>
<keyword evidence="3" id="KW-0808">Transferase</keyword>
<dbReference type="SUPFAM" id="SSF51110">
    <property type="entry name" value="alpha-D-mannose-specific plant lectins"/>
    <property type="match status" value="1"/>
</dbReference>
<name>A0AAP0HW60_9MAGN</name>
<evidence type="ECO:0000256" key="3">
    <source>
        <dbReference type="ARBA" id="ARBA00022679"/>
    </source>
</evidence>
<feature type="domain" description="Protein kinase" evidence="14">
    <location>
        <begin position="443"/>
        <end position="559"/>
    </location>
</feature>
<sequence>MASVVACLFLLCTLFIDRLRSVTDTIKRDKFLRDGETLVSNGGNYVLGIFSPGNSKQRYFGIWYEKVPEQTGVWVANRDDPINGYSSGVAKVDERGNLGIFNGEASNPVCFEMGIPGSPELFIIKKASRKIWRTGPWNGQAWNSVPGMRPNPIVNRSLVNDPNVICTTYTVSNTSVFSRVMLDYLGFVRRKTWVDNTGWNTLRSYPDDFFFDKLEAILLYTHQFSNPGHFTSTTHTKPLGHPNGCFKFKSSSDTYALEGSQSCGRKRQLLCGKGDGFLKLEKMKLPDTSNARVDMSLGIKDCEIECRNNCSCIGYASADVDGSGCLVWFGTLSDAREFSEWGQDMFIRVDAIELKDSIKDSKGSFTKKKMVLLCALIVASLLILTCAFCCFFKNAKRSGLMHREEIPKQLHNLAFSETNEETNAKFELQVFDFDSMIVATENFSPANMLGTCGFGSVCMGKLLDGREIAVKRLSRHSGQGVNEFKNEVVLIAKLQHRNLVQILGCCVEEEEKMLVYEYMPNNSLDFLLFDRTRSKLLDWRMRRDIILGIAKGVLYLHQD</sequence>
<dbReference type="Gene3D" id="2.90.10.10">
    <property type="entry name" value="Bulb-type lectin domain"/>
    <property type="match status" value="1"/>
</dbReference>
<comment type="catalytic activity">
    <reaction evidence="11">
        <text>L-seryl-[protein] + ATP = O-phospho-L-seryl-[protein] + ADP + H(+)</text>
        <dbReference type="Rhea" id="RHEA:17989"/>
        <dbReference type="Rhea" id="RHEA-COMP:9863"/>
        <dbReference type="Rhea" id="RHEA-COMP:11604"/>
        <dbReference type="ChEBI" id="CHEBI:15378"/>
        <dbReference type="ChEBI" id="CHEBI:29999"/>
        <dbReference type="ChEBI" id="CHEBI:30616"/>
        <dbReference type="ChEBI" id="CHEBI:83421"/>
        <dbReference type="ChEBI" id="CHEBI:456216"/>
        <dbReference type="EC" id="2.7.11.1"/>
    </reaction>
</comment>
<dbReference type="EMBL" id="JBBNAF010000011">
    <property type="protein sequence ID" value="KAK9098340.1"/>
    <property type="molecule type" value="Genomic_DNA"/>
</dbReference>
<keyword evidence="4 13" id="KW-0732">Signal</keyword>
<evidence type="ECO:0000259" key="14">
    <source>
        <dbReference type="PROSITE" id="PS50011"/>
    </source>
</evidence>
<evidence type="ECO:0000259" key="15">
    <source>
        <dbReference type="PROSITE" id="PS50927"/>
    </source>
</evidence>
<evidence type="ECO:0000259" key="16">
    <source>
        <dbReference type="PROSITE" id="PS50948"/>
    </source>
</evidence>
<dbReference type="Pfam" id="PF00954">
    <property type="entry name" value="S_locus_glycop"/>
    <property type="match status" value="1"/>
</dbReference>
<evidence type="ECO:0000256" key="11">
    <source>
        <dbReference type="ARBA" id="ARBA00048679"/>
    </source>
</evidence>
<proteinExistence type="predicted"/>
<evidence type="ECO:0000256" key="7">
    <source>
        <dbReference type="ARBA" id="ARBA00022840"/>
    </source>
</evidence>
<evidence type="ECO:0000313" key="17">
    <source>
        <dbReference type="EMBL" id="KAK9098340.1"/>
    </source>
</evidence>
<evidence type="ECO:0000256" key="10">
    <source>
        <dbReference type="ARBA" id="ARBA00047899"/>
    </source>
</evidence>
<dbReference type="EC" id="2.7.11.1" evidence="1"/>
<feature type="signal peptide" evidence="13">
    <location>
        <begin position="1"/>
        <end position="21"/>
    </location>
</feature>
<dbReference type="CDD" id="cd01098">
    <property type="entry name" value="PAN_AP_plant"/>
    <property type="match status" value="1"/>
</dbReference>
<evidence type="ECO:0000256" key="2">
    <source>
        <dbReference type="ARBA" id="ARBA00022527"/>
    </source>
</evidence>
<dbReference type="GO" id="GO:0005524">
    <property type="term" value="F:ATP binding"/>
    <property type="evidence" value="ECO:0007669"/>
    <property type="project" value="UniProtKB-KW"/>
</dbReference>
<feature type="transmembrane region" description="Helical" evidence="12">
    <location>
        <begin position="370"/>
        <end position="392"/>
    </location>
</feature>
<keyword evidence="5" id="KW-0547">Nucleotide-binding</keyword>
<dbReference type="PROSITE" id="PS50927">
    <property type="entry name" value="BULB_LECTIN"/>
    <property type="match status" value="1"/>
</dbReference>
<dbReference type="InterPro" id="IPR011009">
    <property type="entry name" value="Kinase-like_dom_sf"/>
</dbReference>
<dbReference type="GO" id="GO:0048544">
    <property type="term" value="P:recognition of pollen"/>
    <property type="evidence" value="ECO:0007669"/>
    <property type="project" value="InterPro"/>
</dbReference>
<keyword evidence="7" id="KW-0067">ATP-binding</keyword>
<dbReference type="PROSITE" id="PS50948">
    <property type="entry name" value="PAN"/>
    <property type="match status" value="1"/>
</dbReference>
<evidence type="ECO:0000256" key="5">
    <source>
        <dbReference type="ARBA" id="ARBA00022741"/>
    </source>
</evidence>
<keyword evidence="9" id="KW-0325">Glycoprotein</keyword>
<dbReference type="InterPro" id="IPR003609">
    <property type="entry name" value="Pan_app"/>
</dbReference>
<dbReference type="InterPro" id="IPR001480">
    <property type="entry name" value="Bulb-type_lectin_dom"/>
</dbReference>
<comment type="caution">
    <text evidence="17">The sequence shown here is derived from an EMBL/GenBank/DDBJ whole genome shotgun (WGS) entry which is preliminary data.</text>
</comment>
<evidence type="ECO:0000256" key="9">
    <source>
        <dbReference type="ARBA" id="ARBA00023180"/>
    </source>
</evidence>
<evidence type="ECO:0000313" key="18">
    <source>
        <dbReference type="Proteomes" id="UP001420932"/>
    </source>
</evidence>
<evidence type="ECO:0000256" key="4">
    <source>
        <dbReference type="ARBA" id="ARBA00022729"/>
    </source>
</evidence>